<accession>A0A940MX02</accession>
<feature type="coiled-coil region" evidence="1">
    <location>
        <begin position="262"/>
        <end position="289"/>
    </location>
</feature>
<dbReference type="AlphaFoldDB" id="A0A940MX02"/>
<dbReference type="Gene3D" id="1.20.1600.10">
    <property type="entry name" value="Outer membrane efflux proteins (OEP)"/>
    <property type="match status" value="1"/>
</dbReference>
<comment type="caution">
    <text evidence="3">The sequence shown here is derived from an EMBL/GenBank/DDBJ whole genome shotgun (WGS) entry which is preliminary data.</text>
</comment>
<sequence length="524" mass="57182">MMRRTSPFVLAAGLACTALAGCEQMFMDGTAAPATEPATMLVATPAAPAGGKLTPAKMVQLIALTDEAVLAQALEADIARQGVFAADGAFEPEFYAEANRNRERRETTALQLSSAVGGPDPFWSFSHDGRLGVKMKSRTGVNVDLYYDMQRVSNSLQASAALPLVENTAKSGISLQVPLLRNAGREVNTSGIRIAQIEQDIAQETSKLVKAKRAYEGLRTYVAYQRAEARVATRGDLLALSQRLVREMQGQLGSGLTDPRDLTEAQGNVAEARAALLQAQAELAEQRDALQIYFVGLPSKTASEMWLPAGSLSAVDGRRLGALSSLDTVYARRPEIRIQGLQIERREVERLVAENATKSELNLNLDFAKTKVSGDYMPFRELFSNANPNQTWRVGFEFRRGLGGNRTAQAELKAAELREEQAELTMNAFRQRLAGEINAIDGILTRARLAVSENQKFLAAQGRLVRDENDRARTGLSTQVDVVSRRIQEVLTREARNDAIAQLNQAYYLAAYANGTLLDVFGVN</sequence>
<feature type="coiled-coil region" evidence="1">
    <location>
        <begin position="405"/>
        <end position="432"/>
    </location>
</feature>
<dbReference type="InterPro" id="IPR010131">
    <property type="entry name" value="MdtP/NodT-like"/>
</dbReference>
<evidence type="ECO:0000313" key="3">
    <source>
        <dbReference type="EMBL" id="MBP0484424.1"/>
    </source>
</evidence>
<proteinExistence type="predicted"/>
<reference evidence="3" key="1">
    <citation type="submission" date="2021-03" db="EMBL/GenBank/DDBJ databases">
        <title>Sagittula salina sp. nov. strain M10.9X isolated from the marine waste.</title>
        <authorList>
            <person name="Satari L."/>
            <person name="Molina-Menor E."/>
            <person name="Vidal-Verdu A."/>
            <person name="Pascual J."/>
            <person name="Pereto J."/>
            <person name="Porcar M."/>
        </authorList>
    </citation>
    <scope>NUCLEOTIDE SEQUENCE</scope>
    <source>
        <strain evidence="3">M10.9X</strain>
    </source>
</reference>
<keyword evidence="4" id="KW-1185">Reference proteome</keyword>
<evidence type="ECO:0000256" key="2">
    <source>
        <dbReference type="SAM" id="SignalP"/>
    </source>
</evidence>
<keyword evidence="1" id="KW-0175">Coiled coil</keyword>
<dbReference type="SUPFAM" id="SSF56954">
    <property type="entry name" value="Outer membrane efflux proteins (OEP)"/>
    <property type="match status" value="1"/>
</dbReference>
<organism evidence="3 4">
    <name type="scientific">Sagittula salina</name>
    <dbReference type="NCBI Taxonomy" id="2820268"/>
    <lineage>
        <taxon>Bacteria</taxon>
        <taxon>Pseudomonadati</taxon>
        <taxon>Pseudomonadota</taxon>
        <taxon>Alphaproteobacteria</taxon>
        <taxon>Rhodobacterales</taxon>
        <taxon>Roseobacteraceae</taxon>
        <taxon>Sagittula</taxon>
    </lineage>
</organism>
<feature type="chain" id="PRO_5037850590" evidence="2">
    <location>
        <begin position="21"/>
        <end position="524"/>
    </location>
</feature>
<keyword evidence="2" id="KW-0732">Signal</keyword>
<dbReference type="GO" id="GO:0015562">
    <property type="term" value="F:efflux transmembrane transporter activity"/>
    <property type="evidence" value="ECO:0007669"/>
    <property type="project" value="InterPro"/>
</dbReference>
<protein>
    <submittedName>
        <fullName evidence="3">TolC family protein</fullName>
    </submittedName>
</protein>
<dbReference type="RefSeq" id="WP_209362762.1">
    <property type="nucleotide sequence ID" value="NZ_JAGISH010000012.1"/>
</dbReference>
<gene>
    <name evidence="3" type="ORF">J5474_18275</name>
</gene>
<dbReference type="PANTHER" id="PTHR30203">
    <property type="entry name" value="OUTER MEMBRANE CATION EFFLUX PROTEIN"/>
    <property type="match status" value="1"/>
</dbReference>
<dbReference type="EMBL" id="JAGISH010000012">
    <property type="protein sequence ID" value="MBP0484424.1"/>
    <property type="molecule type" value="Genomic_DNA"/>
</dbReference>
<dbReference type="PANTHER" id="PTHR30203:SF24">
    <property type="entry name" value="BLR4935 PROTEIN"/>
    <property type="match status" value="1"/>
</dbReference>
<feature type="signal peptide" evidence="2">
    <location>
        <begin position="1"/>
        <end position="20"/>
    </location>
</feature>
<evidence type="ECO:0000256" key="1">
    <source>
        <dbReference type="SAM" id="Coils"/>
    </source>
</evidence>
<dbReference type="PROSITE" id="PS51257">
    <property type="entry name" value="PROKAR_LIPOPROTEIN"/>
    <property type="match status" value="1"/>
</dbReference>
<name>A0A940MX02_9RHOB</name>
<dbReference type="Proteomes" id="UP000675940">
    <property type="component" value="Unassembled WGS sequence"/>
</dbReference>
<evidence type="ECO:0000313" key="4">
    <source>
        <dbReference type="Proteomes" id="UP000675940"/>
    </source>
</evidence>